<keyword evidence="1" id="KW-0732">Signal</keyword>
<keyword evidence="4" id="KW-1185">Reference proteome</keyword>
<dbReference type="Proteomes" id="UP000286482">
    <property type="component" value="Unassembled WGS sequence"/>
</dbReference>
<name>A0A420EDJ6_9ALTE</name>
<sequence>MNINKSITLAFGTLLALSANMAVAGVITGVGSYAATSTSSNCPSYCTSGDDYYESMGGEYQSTAQSELSNYAAAKAFSGFVDGSYLPLLRVETSAAYRQRAGATAFSVQNYTNTSGSDRTIGLNLNLHGSVGGSGSNSLSASVAIMRGSLLEWYPDFATLVYEFGGGLRVGDPTNTYISSGQDVNVPASLSFDLEEGESFFVVAAMYASSKDGYADAWNTLSMSFSDGSGLQAALQPIAQSVPEPASLALMVIALAGLSRKKLRR</sequence>
<proteinExistence type="predicted"/>
<comment type="caution">
    <text evidence="3">The sequence shown here is derived from an EMBL/GenBank/DDBJ whole genome shotgun (WGS) entry which is preliminary data.</text>
</comment>
<accession>A0A420EDJ6</accession>
<feature type="signal peptide" evidence="1">
    <location>
        <begin position="1"/>
        <end position="24"/>
    </location>
</feature>
<feature type="chain" id="PRO_5019381778" evidence="1">
    <location>
        <begin position="25"/>
        <end position="265"/>
    </location>
</feature>
<dbReference type="OrthoDB" id="6399390at2"/>
<evidence type="ECO:0000313" key="4">
    <source>
        <dbReference type="Proteomes" id="UP000286482"/>
    </source>
</evidence>
<dbReference type="Pfam" id="PF07589">
    <property type="entry name" value="PEP-CTERM"/>
    <property type="match status" value="1"/>
</dbReference>
<reference evidence="3 4" key="1">
    <citation type="submission" date="2018-09" db="EMBL/GenBank/DDBJ databases">
        <authorList>
            <person name="Wang Z."/>
        </authorList>
    </citation>
    <scope>NUCLEOTIDE SEQUENCE [LARGE SCALE GENOMIC DNA]</scope>
    <source>
        <strain evidence="3 4">ALS 81</strain>
    </source>
</reference>
<gene>
    <name evidence="3" type="ORF">DBZ36_10105</name>
</gene>
<organism evidence="3 4">
    <name type="scientific">Alginatibacterium sediminis</name>
    <dbReference type="NCBI Taxonomy" id="2164068"/>
    <lineage>
        <taxon>Bacteria</taxon>
        <taxon>Pseudomonadati</taxon>
        <taxon>Pseudomonadota</taxon>
        <taxon>Gammaproteobacteria</taxon>
        <taxon>Alteromonadales</taxon>
        <taxon>Alteromonadaceae</taxon>
        <taxon>Alginatibacterium</taxon>
    </lineage>
</organism>
<dbReference type="RefSeq" id="WP_120354820.1">
    <property type="nucleotide sequence ID" value="NZ_RAQO01000005.1"/>
</dbReference>
<dbReference type="InterPro" id="IPR013424">
    <property type="entry name" value="Ice-binding_C"/>
</dbReference>
<dbReference type="EMBL" id="RAQO01000005">
    <property type="protein sequence ID" value="RKF18740.1"/>
    <property type="molecule type" value="Genomic_DNA"/>
</dbReference>
<evidence type="ECO:0000313" key="3">
    <source>
        <dbReference type="EMBL" id="RKF18740.1"/>
    </source>
</evidence>
<protein>
    <submittedName>
        <fullName evidence="3">PEP-CTERM sorting domain-containing protein</fullName>
    </submittedName>
</protein>
<evidence type="ECO:0000256" key="1">
    <source>
        <dbReference type="SAM" id="SignalP"/>
    </source>
</evidence>
<feature type="domain" description="Ice-binding protein C-terminal" evidence="2">
    <location>
        <begin position="241"/>
        <end position="264"/>
    </location>
</feature>
<dbReference type="NCBIfam" id="TIGR02595">
    <property type="entry name" value="PEP_CTERM"/>
    <property type="match status" value="1"/>
</dbReference>
<dbReference type="AlphaFoldDB" id="A0A420EDJ6"/>
<evidence type="ECO:0000259" key="2">
    <source>
        <dbReference type="Pfam" id="PF07589"/>
    </source>
</evidence>